<keyword evidence="2" id="KW-1185">Reference proteome</keyword>
<dbReference type="RefSeq" id="WP_146660250.1">
    <property type="nucleotide sequence ID" value="NZ_CP019791.1"/>
</dbReference>
<name>A0A1U9NIL7_9BACT</name>
<gene>
    <name evidence="1" type="ORF">STSP2_00931</name>
</gene>
<organism evidence="1 2">
    <name type="scientific">Anaerohalosphaera lusitana</name>
    <dbReference type="NCBI Taxonomy" id="1936003"/>
    <lineage>
        <taxon>Bacteria</taxon>
        <taxon>Pseudomonadati</taxon>
        <taxon>Planctomycetota</taxon>
        <taxon>Phycisphaerae</taxon>
        <taxon>Sedimentisphaerales</taxon>
        <taxon>Anaerohalosphaeraceae</taxon>
        <taxon>Anaerohalosphaera</taxon>
    </lineage>
</organism>
<proteinExistence type="predicted"/>
<dbReference type="KEGG" id="alus:STSP2_00931"/>
<sequence>MHYINRSLAVVTVKQGFVDWLRGLGTGEDFSLEECNRSKTAILLPDFDDETQAERYIRENWEDIVRHEVVMRLADQSRMPEGMDYDRFCDWFGVEITGDVYDMMEDEIDREMV</sequence>
<dbReference type="Proteomes" id="UP000189674">
    <property type="component" value="Chromosome"/>
</dbReference>
<dbReference type="AlphaFoldDB" id="A0A1U9NIL7"/>
<accession>A0A1U9NIL7</accession>
<evidence type="ECO:0000313" key="2">
    <source>
        <dbReference type="Proteomes" id="UP000189674"/>
    </source>
</evidence>
<protein>
    <submittedName>
        <fullName evidence="1">Uncharacterized protein</fullName>
    </submittedName>
</protein>
<dbReference type="EMBL" id="CP019791">
    <property type="protein sequence ID" value="AQT67782.1"/>
    <property type="molecule type" value="Genomic_DNA"/>
</dbReference>
<dbReference type="OrthoDB" id="5431733at2"/>
<evidence type="ECO:0000313" key="1">
    <source>
        <dbReference type="EMBL" id="AQT67782.1"/>
    </source>
</evidence>
<reference evidence="2" key="1">
    <citation type="submission" date="2017-02" db="EMBL/GenBank/DDBJ databases">
        <title>Comparative genomics and description of representatives of a novel lineage of planctomycetes thriving in anoxic sediments.</title>
        <authorList>
            <person name="Spring S."/>
            <person name="Bunk B."/>
            <person name="Sproer C."/>
        </authorList>
    </citation>
    <scope>NUCLEOTIDE SEQUENCE [LARGE SCALE GENOMIC DNA]</scope>
    <source>
        <strain evidence="2">ST-NAGAB-D1</strain>
    </source>
</reference>
<dbReference type="STRING" id="1936003.STSP2_00931"/>